<dbReference type="PANTHER" id="PTHR38687:SF1">
    <property type="entry name" value="CELL DIVISION PROTEIN DEDD"/>
    <property type="match status" value="1"/>
</dbReference>
<organism evidence="3 4">
    <name type="scientific">Persicimonas caeni</name>
    <dbReference type="NCBI Taxonomy" id="2292766"/>
    <lineage>
        <taxon>Bacteria</taxon>
        <taxon>Deltaproteobacteria</taxon>
        <taxon>Bradymonadales</taxon>
        <taxon>Bradymonadaceae</taxon>
        <taxon>Persicimonas</taxon>
    </lineage>
</organism>
<dbReference type="GO" id="GO:0042834">
    <property type="term" value="F:peptidoglycan binding"/>
    <property type="evidence" value="ECO:0007669"/>
    <property type="project" value="InterPro"/>
</dbReference>
<dbReference type="GO" id="GO:0030428">
    <property type="term" value="C:cell septum"/>
    <property type="evidence" value="ECO:0007669"/>
    <property type="project" value="TreeGrafter"/>
</dbReference>
<accession>A0A4Y6Q1I1</accession>
<dbReference type="EMBL" id="CP041186">
    <property type="protein sequence ID" value="QDG54413.1"/>
    <property type="molecule type" value="Genomic_DNA"/>
</dbReference>
<name>A0A4Y6Q1I1_PERCE</name>
<dbReference type="InterPro" id="IPR007730">
    <property type="entry name" value="SPOR-like_dom"/>
</dbReference>
<dbReference type="GO" id="GO:0032506">
    <property type="term" value="P:cytokinetic process"/>
    <property type="evidence" value="ECO:0007669"/>
    <property type="project" value="TreeGrafter"/>
</dbReference>
<gene>
    <name evidence="3" type="ORF">FIV42_27810</name>
</gene>
<accession>A0A5B8YCW8</accession>
<dbReference type="InterPro" id="IPR036680">
    <property type="entry name" value="SPOR-like_sf"/>
</dbReference>
<evidence type="ECO:0000313" key="4">
    <source>
        <dbReference type="Proteomes" id="UP000315995"/>
    </source>
</evidence>
<dbReference type="RefSeq" id="WP_141200857.1">
    <property type="nucleotide sequence ID" value="NZ_CP041186.1"/>
</dbReference>
<feature type="region of interest" description="Disordered" evidence="1">
    <location>
        <begin position="55"/>
        <end position="156"/>
    </location>
</feature>
<evidence type="ECO:0000256" key="1">
    <source>
        <dbReference type="SAM" id="MobiDB-lite"/>
    </source>
</evidence>
<keyword evidence="4" id="KW-1185">Reference proteome</keyword>
<reference evidence="3 4" key="1">
    <citation type="submission" date="2019-06" db="EMBL/GenBank/DDBJ databases">
        <title>Persicimonas caeni gen. nov., sp. nov., a predatory bacterium isolated from solar saltern.</title>
        <authorList>
            <person name="Wang S."/>
        </authorList>
    </citation>
    <scope>NUCLEOTIDE SEQUENCE [LARGE SCALE GENOMIC DNA]</scope>
    <source>
        <strain evidence="3 4">YN101</strain>
    </source>
</reference>
<dbReference type="PANTHER" id="PTHR38687">
    <property type="entry name" value="CELL DIVISION PROTEIN DEDD-RELATED"/>
    <property type="match status" value="1"/>
</dbReference>
<dbReference type="Gene3D" id="3.30.70.1070">
    <property type="entry name" value="Sporulation related repeat"/>
    <property type="match status" value="1"/>
</dbReference>
<dbReference type="Pfam" id="PF05036">
    <property type="entry name" value="SPOR"/>
    <property type="match status" value="1"/>
</dbReference>
<feature type="region of interest" description="Disordered" evidence="1">
    <location>
        <begin position="212"/>
        <end position="231"/>
    </location>
</feature>
<dbReference type="OrthoDB" id="7063246at2"/>
<dbReference type="InterPro" id="IPR052521">
    <property type="entry name" value="Cell_div_SPOR-domain"/>
</dbReference>
<dbReference type="AlphaFoldDB" id="A0A4Y6Q1I1"/>
<dbReference type="PROSITE" id="PS51724">
    <property type="entry name" value="SPOR"/>
    <property type="match status" value="1"/>
</dbReference>
<dbReference type="GO" id="GO:0032153">
    <property type="term" value="C:cell division site"/>
    <property type="evidence" value="ECO:0007669"/>
    <property type="project" value="TreeGrafter"/>
</dbReference>
<protein>
    <recommendedName>
        <fullName evidence="2">SPOR domain-containing protein</fullName>
    </recommendedName>
</protein>
<sequence length="231" mass="25320">MSRKRTSRKKASNSGGGKFKRLLGWTVLIAIVFSAGLITGERLVRRENLAPLVSVTDQVAEPTDEDGTNGKDGDKAEEQEDEEPTFAFFDGLTRKDEVALSSTRKKAEKPAPKAKKPAPKPDKKAEPKAKEPAPKPEQKAEPAAEAPKKAEQAAARYTLQVAAHPEMESAKAHMDRLRKMGLEPHLVSAAIPGKGKFYRVRVGKFQSMDEARSFQGDLKRKNSLSTFVSPL</sequence>
<evidence type="ECO:0000259" key="2">
    <source>
        <dbReference type="PROSITE" id="PS51724"/>
    </source>
</evidence>
<feature type="domain" description="SPOR" evidence="2">
    <location>
        <begin position="151"/>
        <end position="231"/>
    </location>
</feature>
<feature type="compositionally biased region" description="Basic and acidic residues" evidence="1">
    <location>
        <begin position="119"/>
        <end position="151"/>
    </location>
</feature>
<proteinExistence type="predicted"/>
<dbReference type="Proteomes" id="UP000315995">
    <property type="component" value="Chromosome"/>
</dbReference>
<evidence type="ECO:0000313" key="3">
    <source>
        <dbReference type="EMBL" id="QDG54413.1"/>
    </source>
</evidence>
<feature type="compositionally biased region" description="Basic residues" evidence="1">
    <location>
        <begin position="103"/>
        <end position="118"/>
    </location>
</feature>
<dbReference type="SUPFAM" id="SSF110997">
    <property type="entry name" value="Sporulation related repeat"/>
    <property type="match status" value="1"/>
</dbReference>